<dbReference type="InterPro" id="IPR031621">
    <property type="entry name" value="HisKA_7TM"/>
</dbReference>
<evidence type="ECO:0000259" key="2">
    <source>
        <dbReference type="Pfam" id="PF16927"/>
    </source>
</evidence>
<keyword evidence="1" id="KW-0812">Transmembrane</keyword>
<sequence length="551" mass="62074">MPINRRHRRELIFGMAAVLAAGSMKLSLDRTDIPCNCLVSLLLMAVYLMWLFSSRRRFQQRGIRSILTASAVLMMLWDFVKAVRYEFIPPSSMLGRQIWYCYFLPMIMLPLLLLMAASYIGRTDSYELPRKWLIAFLPASAVAAGIVTNDKHQLAFRFDLGRPESSTGYSYGPLFYSAMGILLLCVAGILFMALRNCTRSQFSRSFLLPAVITALGGVYLVSYKNTGSPQPFQRMYEFSDFTCLFFMCFWESLVITHILPSNTDHEEFFRASSINAGLADSGFDIRIHGENSLRPAKEQLTAAVENEVVSDGRLLKVYPVTGGYFYWLEDITELQKLNMRLEETRSYLEEEHVMLDTAQKLEESRRRTAEQNELYDSISERLSPEFESLSRLLDELPADEEGFREGMKRAAIDGVFIKRCSNLLLLSGSSGSIDSGELGLSISESLGYLELSDIWGQADIPKGRELPGETVLFMYELFSAAVKGALGDIHAVMVTLRLDDGIDFRTEIDCECQPVPEEFFTRAASLSGKLDTVNEDGSTFVIFTAKEAALQ</sequence>
<gene>
    <name evidence="3" type="ordered locus">Rumal_2410</name>
</gene>
<keyword evidence="1" id="KW-1133">Transmembrane helix</keyword>
<dbReference type="AlphaFoldDB" id="E6UE25"/>
<accession>E6UE25</accession>
<name>E6UE25_RUMA7</name>
<dbReference type="Pfam" id="PF16927">
    <property type="entry name" value="HisKA_7TM"/>
    <property type="match status" value="1"/>
</dbReference>
<dbReference type="RefSeq" id="WP_013499025.1">
    <property type="nucleotide sequence ID" value="NC_014833.1"/>
</dbReference>
<evidence type="ECO:0000256" key="1">
    <source>
        <dbReference type="SAM" id="Phobius"/>
    </source>
</evidence>
<feature type="transmembrane region" description="Helical" evidence="1">
    <location>
        <begin position="33"/>
        <end position="53"/>
    </location>
</feature>
<keyword evidence="1" id="KW-0472">Membrane</keyword>
<evidence type="ECO:0000313" key="4">
    <source>
        <dbReference type="Proteomes" id="UP000006919"/>
    </source>
</evidence>
<reference evidence="3 4" key="1">
    <citation type="journal article" date="2011" name="J. Bacteriol.">
        <title>Complete genome of the cellulolytic ruminal bacterium Ruminococcus albus 7.</title>
        <authorList>
            <person name="Suen G."/>
            <person name="Stevenson D.M."/>
            <person name="Bruce D.C."/>
            <person name="Chertkov O."/>
            <person name="Copeland A."/>
            <person name="Cheng J.F."/>
            <person name="Detter C."/>
            <person name="Detter J.C."/>
            <person name="Goodwin L.A."/>
            <person name="Han C.S."/>
            <person name="Hauser L.J."/>
            <person name="Ivanova N.N."/>
            <person name="Kyrpides N.C."/>
            <person name="Land M.L."/>
            <person name="Lapidus A."/>
            <person name="Lucas S."/>
            <person name="Ovchinnikova G."/>
            <person name="Pitluck S."/>
            <person name="Tapia R."/>
            <person name="Woyke T."/>
            <person name="Boyum J."/>
            <person name="Mead D."/>
            <person name="Weimer P.J."/>
        </authorList>
    </citation>
    <scope>NUCLEOTIDE SEQUENCE [LARGE SCALE GENOMIC DNA]</scope>
    <source>
        <strain evidence="4">ATCC 27210 / DSM 20455 / JCM 14654 / NCDO 2250 / 7</strain>
    </source>
</reference>
<feature type="transmembrane region" description="Helical" evidence="1">
    <location>
        <begin position="206"/>
        <end position="223"/>
    </location>
</feature>
<organism evidence="3 4">
    <name type="scientific">Ruminococcus albus (strain ATCC 27210 / DSM 20455 / JCM 14654 / NCDO 2250 / 7)</name>
    <dbReference type="NCBI Taxonomy" id="697329"/>
    <lineage>
        <taxon>Bacteria</taxon>
        <taxon>Bacillati</taxon>
        <taxon>Bacillota</taxon>
        <taxon>Clostridia</taxon>
        <taxon>Eubacteriales</taxon>
        <taxon>Oscillospiraceae</taxon>
        <taxon>Ruminococcus</taxon>
    </lineage>
</organism>
<dbReference type="OrthoDB" id="3196489at2"/>
<evidence type="ECO:0000313" key="3">
    <source>
        <dbReference type="EMBL" id="ADU22890.1"/>
    </source>
</evidence>
<dbReference type="Proteomes" id="UP000006919">
    <property type="component" value="Chromosome"/>
</dbReference>
<dbReference type="STRING" id="697329.Rumal_2410"/>
<protein>
    <recommendedName>
        <fullName evidence="2">Histidine kinase N-terminal 7TM region domain-containing protein</fullName>
    </recommendedName>
</protein>
<feature type="transmembrane region" description="Helical" evidence="1">
    <location>
        <begin position="97"/>
        <end position="120"/>
    </location>
</feature>
<feature type="transmembrane region" description="Helical" evidence="1">
    <location>
        <begin position="132"/>
        <end position="149"/>
    </location>
</feature>
<dbReference type="EMBL" id="CP002403">
    <property type="protein sequence ID" value="ADU22890.1"/>
    <property type="molecule type" value="Genomic_DNA"/>
</dbReference>
<dbReference type="HOGENOM" id="CLU_036063_0_0_9"/>
<dbReference type="KEGG" id="ral:Rumal_2410"/>
<feature type="domain" description="Histidine kinase N-terminal 7TM region" evidence="2">
    <location>
        <begin position="40"/>
        <end position="202"/>
    </location>
</feature>
<dbReference type="eggNOG" id="ENOG502Z9M2">
    <property type="taxonomic scope" value="Bacteria"/>
</dbReference>
<proteinExistence type="predicted"/>
<feature type="transmembrane region" description="Helical" evidence="1">
    <location>
        <begin position="169"/>
        <end position="194"/>
    </location>
</feature>
<feature type="transmembrane region" description="Helical" evidence="1">
    <location>
        <begin position="65"/>
        <end position="85"/>
    </location>
</feature>